<dbReference type="Proteomes" id="UP000267019">
    <property type="component" value="Unassembled WGS sequence"/>
</dbReference>
<keyword evidence="2" id="KW-1185">Reference proteome</keyword>
<gene>
    <name evidence="1" type="ORF">C7438_0841</name>
</gene>
<evidence type="ECO:0000313" key="1">
    <source>
        <dbReference type="EMBL" id="RKQ85448.1"/>
    </source>
</evidence>
<evidence type="ECO:0000313" key="2">
    <source>
        <dbReference type="Proteomes" id="UP000267019"/>
    </source>
</evidence>
<sequence>MWNSRRIQEWIARGERVYLAYLQGDGRPVEVGGTILRLVDDEALIVRTRTGLGLDRTVVVHRHRLLYLEGLSDRLIHLEREKSLLAPSSREEVSVGDSRI</sequence>
<reference evidence="1 2" key="1">
    <citation type="submission" date="2018-10" db="EMBL/GenBank/DDBJ databases">
        <title>Genomic Encyclopedia of Type Strains, Phase IV (KMG-IV): sequencing the most valuable type-strain genomes for metagenomic binning, comparative biology and taxonomic classification.</title>
        <authorList>
            <person name="Goeker M."/>
        </authorList>
    </citation>
    <scope>NUCLEOTIDE SEQUENCE [LARGE SCALE GENOMIC DNA]</scope>
    <source>
        <strain evidence="1 2">DSM 22653</strain>
    </source>
</reference>
<dbReference type="AlphaFoldDB" id="A0A660L1E8"/>
<dbReference type="EMBL" id="RBIJ01000002">
    <property type="protein sequence ID" value="RKQ85448.1"/>
    <property type="molecule type" value="Genomic_DNA"/>
</dbReference>
<comment type="caution">
    <text evidence="1">The sequence shown here is derived from an EMBL/GenBank/DDBJ whole genome shotgun (WGS) entry which is preliminary data.</text>
</comment>
<organism evidence="1 2">
    <name type="scientific">Brockia lithotrophica</name>
    <dbReference type="NCBI Taxonomy" id="933949"/>
    <lineage>
        <taxon>Bacteria</taxon>
        <taxon>Bacillati</taxon>
        <taxon>Bacillota</taxon>
        <taxon>Bacilli</taxon>
        <taxon>Bacillales</taxon>
        <taxon>Bacillales Family X. Incertae Sedis</taxon>
        <taxon>Brockia</taxon>
    </lineage>
</organism>
<accession>A0A660L1E8</accession>
<protein>
    <submittedName>
        <fullName evidence="1">Uncharacterized protein</fullName>
    </submittedName>
</protein>
<dbReference type="RefSeq" id="WP_121444121.1">
    <property type="nucleotide sequence ID" value="NZ_RBIJ01000002.1"/>
</dbReference>
<name>A0A660L1E8_9BACL</name>
<proteinExistence type="predicted"/>